<dbReference type="HOGENOM" id="CLU_1854476_0_0_1"/>
<dbReference type="InterPro" id="IPR037143">
    <property type="entry name" value="4-PPantetheinyl_Trfase_dom_sf"/>
</dbReference>
<sequence>MTEIVRWAVNLKNFRPNKDELIRAVSCIQDHEKSRLMKFVYRDDFDSSFVGKLLQRKFVNEFGKVAYSGILFFQDLKGKPFINHDLSERIKFNVSHQGDYTVLAGLVADSSPDSGIGVDIMKVEYTGGKPLD</sequence>
<dbReference type="Proteomes" id="UP000015102">
    <property type="component" value="Unassembled WGS sequence"/>
</dbReference>
<dbReference type="GO" id="GO:0008897">
    <property type="term" value="F:holo-[acyl-carrier-protein] synthase activity"/>
    <property type="evidence" value="ECO:0007669"/>
    <property type="project" value="UniProtKB-EC"/>
</dbReference>
<name>T1H3P4_MEGSC</name>
<dbReference type="InterPro" id="IPR055066">
    <property type="entry name" value="AASDHPPT_N"/>
</dbReference>
<dbReference type="InterPro" id="IPR050559">
    <property type="entry name" value="P-Pant_transferase_sf"/>
</dbReference>
<dbReference type="GO" id="GO:0019878">
    <property type="term" value="P:lysine biosynthetic process via aminoadipic acid"/>
    <property type="evidence" value="ECO:0007669"/>
    <property type="project" value="TreeGrafter"/>
</dbReference>
<keyword evidence="5" id="KW-1185">Reference proteome</keyword>
<dbReference type="EnsemblMetazoa" id="MESCA010877-RA">
    <property type="protein sequence ID" value="MESCA010877-PA"/>
    <property type="gene ID" value="MESCA010877"/>
</dbReference>
<dbReference type="AlphaFoldDB" id="T1H3P4"/>
<evidence type="ECO:0000256" key="1">
    <source>
        <dbReference type="ARBA" id="ARBA00013172"/>
    </source>
</evidence>
<proteinExistence type="predicted"/>
<dbReference type="EC" id="2.7.8.7" evidence="1"/>
<dbReference type="GO" id="GO:0000287">
    <property type="term" value="F:magnesium ion binding"/>
    <property type="evidence" value="ECO:0007669"/>
    <property type="project" value="InterPro"/>
</dbReference>
<dbReference type="Pfam" id="PF22624">
    <property type="entry name" value="AASDHPPT_N"/>
    <property type="match status" value="1"/>
</dbReference>
<dbReference type="STRING" id="36166.T1H3P4"/>
<evidence type="ECO:0000313" key="4">
    <source>
        <dbReference type="EnsemblMetazoa" id="MESCA010877-PA"/>
    </source>
</evidence>
<dbReference type="GO" id="GO:0005829">
    <property type="term" value="C:cytosol"/>
    <property type="evidence" value="ECO:0007669"/>
    <property type="project" value="TreeGrafter"/>
</dbReference>
<dbReference type="PANTHER" id="PTHR12215:SF10">
    <property type="entry name" value="L-AMINOADIPATE-SEMIALDEHYDE DEHYDROGENASE-PHOSPHOPANTETHEINYL TRANSFERASE"/>
    <property type="match status" value="1"/>
</dbReference>
<dbReference type="EMBL" id="CAQQ02157562">
    <property type="status" value="NOT_ANNOTATED_CDS"/>
    <property type="molecule type" value="Genomic_DNA"/>
</dbReference>
<protein>
    <recommendedName>
        <fullName evidence="1">holo-[acyl-carrier-protein] synthase</fullName>
        <ecNumber evidence="1">2.7.8.7</ecNumber>
    </recommendedName>
</protein>
<evidence type="ECO:0000313" key="5">
    <source>
        <dbReference type="Proteomes" id="UP000015102"/>
    </source>
</evidence>
<organism evidence="4 5">
    <name type="scientific">Megaselia scalaris</name>
    <name type="common">Humpbacked fly</name>
    <name type="synonym">Phora scalaris</name>
    <dbReference type="NCBI Taxonomy" id="36166"/>
    <lineage>
        <taxon>Eukaryota</taxon>
        <taxon>Metazoa</taxon>
        <taxon>Ecdysozoa</taxon>
        <taxon>Arthropoda</taxon>
        <taxon>Hexapoda</taxon>
        <taxon>Insecta</taxon>
        <taxon>Pterygota</taxon>
        <taxon>Neoptera</taxon>
        <taxon>Endopterygota</taxon>
        <taxon>Diptera</taxon>
        <taxon>Brachycera</taxon>
        <taxon>Muscomorpha</taxon>
        <taxon>Platypezoidea</taxon>
        <taxon>Phoridae</taxon>
        <taxon>Megaseliini</taxon>
        <taxon>Megaselia</taxon>
    </lineage>
</organism>
<accession>T1H3P4</accession>
<dbReference type="OMA" id="ERCACTR"/>
<reference evidence="5" key="1">
    <citation type="submission" date="2013-02" db="EMBL/GenBank/DDBJ databases">
        <authorList>
            <person name="Hughes D."/>
        </authorList>
    </citation>
    <scope>NUCLEOTIDE SEQUENCE</scope>
    <source>
        <strain>Durham</strain>
        <strain evidence="5">NC isolate 2 -- Noor lab</strain>
    </source>
</reference>
<evidence type="ECO:0000259" key="3">
    <source>
        <dbReference type="Pfam" id="PF22624"/>
    </source>
</evidence>
<dbReference type="SUPFAM" id="SSF56214">
    <property type="entry name" value="4'-phosphopantetheinyl transferase"/>
    <property type="match status" value="1"/>
</dbReference>
<keyword evidence="2" id="KW-0808">Transferase</keyword>
<dbReference type="PANTHER" id="PTHR12215">
    <property type="entry name" value="PHOSPHOPANTETHEINE TRANSFERASE"/>
    <property type="match status" value="1"/>
</dbReference>
<feature type="domain" description="4'-phosphopantetheinyl transferase N-terminal" evidence="3">
    <location>
        <begin position="13"/>
        <end position="105"/>
    </location>
</feature>
<reference evidence="4" key="2">
    <citation type="submission" date="2015-06" db="UniProtKB">
        <authorList>
            <consortium name="EnsemblMetazoa"/>
        </authorList>
    </citation>
    <scope>IDENTIFICATION</scope>
</reference>
<dbReference type="Gene3D" id="3.90.470.20">
    <property type="entry name" value="4'-phosphopantetheinyl transferase domain"/>
    <property type="match status" value="1"/>
</dbReference>
<evidence type="ECO:0000256" key="2">
    <source>
        <dbReference type="ARBA" id="ARBA00022679"/>
    </source>
</evidence>